<proteinExistence type="predicted"/>
<reference evidence="2 3" key="1">
    <citation type="submission" date="2018-03" db="EMBL/GenBank/DDBJ databases">
        <title>Draft genome sequence of Rohu Carp (Labeo rohita).</title>
        <authorList>
            <person name="Das P."/>
            <person name="Kushwaha B."/>
            <person name="Joshi C.G."/>
            <person name="Kumar D."/>
            <person name="Nagpure N.S."/>
            <person name="Sahoo L."/>
            <person name="Das S.P."/>
            <person name="Bit A."/>
            <person name="Patnaik S."/>
            <person name="Meher P.K."/>
            <person name="Jayasankar P."/>
            <person name="Koringa P.G."/>
            <person name="Patel N.V."/>
            <person name="Hinsu A.T."/>
            <person name="Kumar R."/>
            <person name="Pandey M."/>
            <person name="Agarwal S."/>
            <person name="Srivastava S."/>
            <person name="Singh M."/>
            <person name="Iquebal M.A."/>
            <person name="Jaiswal S."/>
            <person name="Angadi U.B."/>
            <person name="Kumar N."/>
            <person name="Raza M."/>
            <person name="Shah T.M."/>
            <person name="Rai A."/>
            <person name="Jena J.K."/>
        </authorList>
    </citation>
    <scope>NUCLEOTIDE SEQUENCE [LARGE SCALE GENOMIC DNA]</scope>
    <source>
        <strain evidence="2">DASCIFA01</strain>
        <tissue evidence="2">Testis</tissue>
    </source>
</reference>
<sequence length="75" mass="8466">MLLYSRLCADSLPSPRQPQPDATYAPPPFKPLISFKKQVWSKSSVVVLSSTARREEYKCLTNYYEGLAAVVRSDI</sequence>
<dbReference type="EMBL" id="QBIY01012855">
    <property type="protein sequence ID" value="RXN15348.1"/>
    <property type="molecule type" value="Genomic_DNA"/>
</dbReference>
<evidence type="ECO:0000313" key="2">
    <source>
        <dbReference type="EMBL" id="RXN15348.1"/>
    </source>
</evidence>
<evidence type="ECO:0000313" key="1">
    <source>
        <dbReference type="EMBL" id="RXN02367.1"/>
    </source>
</evidence>
<name>A0A498M3B1_LABRO</name>
<dbReference type="Proteomes" id="UP000290572">
    <property type="component" value="Unassembled WGS sequence"/>
</dbReference>
<organism evidence="2 3">
    <name type="scientific">Labeo rohita</name>
    <name type="common">Indian major carp</name>
    <name type="synonym">Cyprinus rohita</name>
    <dbReference type="NCBI Taxonomy" id="84645"/>
    <lineage>
        <taxon>Eukaryota</taxon>
        <taxon>Metazoa</taxon>
        <taxon>Chordata</taxon>
        <taxon>Craniata</taxon>
        <taxon>Vertebrata</taxon>
        <taxon>Euteleostomi</taxon>
        <taxon>Actinopterygii</taxon>
        <taxon>Neopterygii</taxon>
        <taxon>Teleostei</taxon>
        <taxon>Ostariophysi</taxon>
        <taxon>Cypriniformes</taxon>
        <taxon>Cyprinidae</taxon>
        <taxon>Labeoninae</taxon>
        <taxon>Labeonini</taxon>
        <taxon>Labeo</taxon>
    </lineage>
</organism>
<accession>A0A498M3B1</accession>
<protein>
    <submittedName>
        <fullName evidence="2">Uncharacterized protein</fullName>
    </submittedName>
</protein>
<comment type="caution">
    <text evidence="2">The sequence shown here is derived from an EMBL/GenBank/DDBJ whole genome shotgun (WGS) entry which is preliminary data.</text>
</comment>
<evidence type="ECO:0000313" key="3">
    <source>
        <dbReference type="Proteomes" id="UP000290572"/>
    </source>
</evidence>
<dbReference type="AlphaFoldDB" id="A0A498M3B1"/>
<dbReference type="EMBL" id="QBIY01013554">
    <property type="protein sequence ID" value="RXN02367.1"/>
    <property type="molecule type" value="Genomic_DNA"/>
</dbReference>
<keyword evidence="3" id="KW-1185">Reference proteome</keyword>
<gene>
    <name evidence="2" type="ORF">ROHU_028169</name>
    <name evidence="1" type="ORF">ROHU_035057</name>
</gene>